<comment type="caution">
    <text evidence="2">The sequence shown here is derived from an EMBL/GenBank/DDBJ whole genome shotgun (WGS) entry which is preliminary data.</text>
</comment>
<proteinExistence type="predicted"/>
<dbReference type="EMBL" id="AZGO01000002">
    <property type="protein sequence ID" value="KRM38094.1"/>
    <property type="molecule type" value="Genomic_DNA"/>
</dbReference>
<accession>A0A922PWM5</accession>
<dbReference type="Gene3D" id="3.40.50.300">
    <property type="entry name" value="P-loop containing nucleotide triphosphate hydrolases"/>
    <property type="match status" value="2"/>
</dbReference>
<evidence type="ECO:0000313" key="3">
    <source>
        <dbReference type="Proteomes" id="UP000051085"/>
    </source>
</evidence>
<dbReference type="InterPro" id="IPR003593">
    <property type="entry name" value="AAA+_ATPase"/>
</dbReference>
<dbReference type="PANTHER" id="PTHR42957">
    <property type="entry name" value="HELICASE MJ1565-RELATED"/>
    <property type="match status" value="1"/>
</dbReference>
<name>A0A922PWM5_9LACO</name>
<gene>
    <name evidence="2" type="ORF">FD34_GL001043</name>
</gene>
<protein>
    <submittedName>
        <fullName evidence="2">ATPase</fullName>
    </submittedName>
</protein>
<reference evidence="2 3" key="1">
    <citation type="journal article" date="2015" name="Genome Announc.">
        <title>Expanding the biotechnology potential of lactobacilli through comparative genomics of 213 strains and associated genera.</title>
        <authorList>
            <person name="Sun Z."/>
            <person name="Harris H.M."/>
            <person name="McCann A."/>
            <person name="Guo C."/>
            <person name="Argimon S."/>
            <person name="Zhang W."/>
            <person name="Yang X."/>
            <person name="Jeffery I.B."/>
            <person name="Cooney J.C."/>
            <person name="Kagawa T.F."/>
            <person name="Liu W."/>
            <person name="Song Y."/>
            <person name="Salvetti E."/>
            <person name="Wrobel A."/>
            <person name="Rasinkangas P."/>
            <person name="Parkhill J."/>
            <person name="Rea M.C."/>
            <person name="O'Sullivan O."/>
            <person name="Ritari J."/>
            <person name="Douillard F.P."/>
            <person name="Paul Ross R."/>
            <person name="Yang R."/>
            <person name="Briner A.E."/>
            <person name="Felis G.E."/>
            <person name="de Vos W.M."/>
            <person name="Barrangou R."/>
            <person name="Klaenhammer T.R."/>
            <person name="Caufield P.W."/>
            <person name="Cui Y."/>
            <person name="Zhang H."/>
            <person name="O'Toole P.W."/>
        </authorList>
    </citation>
    <scope>NUCLEOTIDE SEQUENCE [LARGE SCALE GENOMIC DNA]</scope>
    <source>
        <strain evidence="2 3">DSM 8475</strain>
    </source>
</reference>
<dbReference type="InterPro" id="IPR008571">
    <property type="entry name" value="HerA-like"/>
</dbReference>
<sequence length="427" mass="48092">MSNWAGEHLAHFVYWKIQQIRLIIQEKGGITMQEALDFLTITDREAVDRLTATLFSHHLLIVGQTGSGKTTTTLSLLGQLQQLNQTAIILDPTGEYTKLPNAITYRLGDNCYLEAGKLTVDQLLTTLQLQVDPGLQAKLRQAVTDLQIQHNIQDAPGIYRRLGRSLADYQADENQLGAWASDFPVQDLFAQLIEEFVVPFADDRADYTCLGQQYDRATINHYWPLLTAIHDQLASPTFRALFDIDHHAGTMKSELNFILKMFLHHRSSHRTLVVDLSLLKDYEESQRLIISLLLKEILRLRLHDNAGFPVNVIIDEAHRYLPKDERDLADNGIFQLVREGRKLDLKMILTTQSPLDLPARLRSQFSDLLVHRLLDQAEIASLPSAGLTLQDAGALSVGQAALCVFGEAPTLVKVNLPEWRKAGGHRD</sequence>
<evidence type="ECO:0000259" key="1">
    <source>
        <dbReference type="SMART" id="SM00382"/>
    </source>
</evidence>
<dbReference type="PANTHER" id="PTHR42957:SF1">
    <property type="entry name" value="HELICASE MJ1565-RELATED"/>
    <property type="match status" value="1"/>
</dbReference>
<dbReference type="AlphaFoldDB" id="A0A922PWM5"/>
<dbReference type="Proteomes" id="UP000051085">
    <property type="component" value="Unassembled WGS sequence"/>
</dbReference>
<dbReference type="InterPro" id="IPR002789">
    <property type="entry name" value="HerA_central"/>
</dbReference>
<feature type="domain" description="AAA+ ATPase" evidence="1">
    <location>
        <begin position="55"/>
        <end position="375"/>
    </location>
</feature>
<organism evidence="2 3">
    <name type="scientific">Limosilactobacillus pontis DSM 8475</name>
    <dbReference type="NCBI Taxonomy" id="1423794"/>
    <lineage>
        <taxon>Bacteria</taxon>
        <taxon>Bacillati</taxon>
        <taxon>Bacillota</taxon>
        <taxon>Bacilli</taxon>
        <taxon>Lactobacillales</taxon>
        <taxon>Lactobacillaceae</taxon>
        <taxon>Limosilactobacillus</taxon>
    </lineage>
</organism>
<dbReference type="Pfam" id="PF01935">
    <property type="entry name" value="DUF87"/>
    <property type="match status" value="1"/>
</dbReference>
<dbReference type="InterPro" id="IPR027417">
    <property type="entry name" value="P-loop_NTPase"/>
</dbReference>
<evidence type="ECO:0000313" key="2">
    <source>
        <dbReference type="EMBL" id="KRM38094.1"/>
    </source>
</evidence>
<dbReference type="SUPFAM" id="SSF52540">
    <property type="entry name" value="P-loop containing nucleoside triphosphate hydrolases"/>
    <property type="match status" value="1"/>
</dbReference>
<dbReference type="SMART" id="SM00382">
    <property type="entry name" value="AAA"/>
    <property type="match status" value="1"/>
</dbReference>